<reference evidence="1 2" key="1">
    <citation type="submission" date="2019-12" db="EMBL/GenBank/DDBJ databases">
        <title>Comparative genomics gives insights into the taxonomy of the Azoarcus-Aromatoleum group and reveals separate origins of nif in the plant-associated Azoarcus and non-plant-associated Aromatoleum sub-groups.</title>
        <authorList>
            <person name="Lafos M."/>
            <person name="Maluk M."/>
            <person name="Batista M."/>
            <person name="Junghare M."/>
            <person name="Carmona M."/>
            <person name="Faoro H."/>
            <person name="Cruz L.M."/>
            <person name="Battistoni F."/>
            <person name="De Souza E."/>
            <person name="Pedrosa F."/>
            <person name="Chen W.-M."/>
            <person name="Poole P.S."/>
            <person name="Dixon R.A."/>
            <person name="James E.K."/>
        </authorList>
    </citation>
    <scope>NUCLEOTIDE SEQUENCE [LARGE SCALE GENOMIC DNA]</scope>
    <source>
        <strain evidence="1 2">ToN1</strain>
    </source>
</reference>
<dbReference type="EMBL" id="WTVR01000001">
    <property type="protein sequence ID" value="NMF86948.1"/>
    <property type="molecule type" value="Genomic_DNA"/>
</dbReference>
<organism evidence="1 2">
    <name type="scientific">Aromatoleum petrolei</name>
    <dbReference type="NCBI Taxonomy" id="76116"/>
    <lineage>
        <taxon>Bacteria</taxon>
        <taxon>Pseudomonadati</taxon>
        <taxon>Pseudomonadota</taxon>
        <taxon>Betaproteobacteria</taxon>
        <taxon>Rhodocyclales</taxon>
        <taxon>Rhodocyclaceae</taxon>
        <taxon>Aromatoleum</taxon>
    </lineage>
</organism>
<keyword evidence="2" id="KW-1185">Reference proteome</keyword>
<comment type="caution">
    <text evidence="1">The sequence shown here is derived from an EMBL/GenBank/DDBJ whole genome shotgun (WGS) entry which is preliminary data.</text>
</comment>
<accession>A0ABX1MG79</accession>
<sequence>MLTKGRLARWRRHPALLPAALELPRDDNAQRLQEVIEALEFLVAGQEGGNALVHSLKCELKERMPLAYLIEALAGKGGQVRLPELGGGVVVSVQPLKRGRLRRSAVEQQAAIGSRVFPASRYQVVFHSAKSGAEDCPTNSPSVQLDPATEALERALLAGGLQEQKEVLQLPEMLTLPQASARSGIPLRTLTHMRQNGRLLALSRSGAQKGFRLPAWQFDAAVLDVIADVIEAFGPDRAWQAYDFLTHREPLLADKVPLEELRLGHREAVLRILPAAAGLTQGAL</sequence>
<gene>
    <name evidence="1" type="ORF">GPA26_00490</name>
</gene>
<evidence type="ECO:0008006" key="3">
    <source>
        <dbReference type="Google" id="ProtNLM"/>
    </source>
</evidence>
<evidence type="ECO:0000313" key="1">
    <source>
        <dbReference type="EMBL" id="NMF86948.1"/>
    </source>
</evidence>
<proteinExistence type="predicted"/>
<dbReference type="RefSeq" id="WP_169204436.1">
    <property type="nucleotide sequence ID" value="NZ_CP059560.1"/>
</dbReference>
<evidence type="ECO:0000313" key="2">
    <source>
        <dbReference type="Proteomes" id="UP000652074"/>
    </source>
</evidence>
<name>A0ABX1MG79_9RHOO</name>
<protein>
    <recommendedName>
        <fullName evidence="3">DNA-binding protein</fullName>
    </recommendedName>
</protein>
<dbReference type="Proteomes" id="UP000652074">
    <property type="component" value="Unassembled WGS sequence"/>
</dbReference>